<dbReference type="GO" id="GO:0030276">
    <property type="term" value="F:clathrin binding"/>
    <property type="evidence" value="ECO:0007669"/>
    <property type="project" value="TreeGrafter"/>
</dbReference>
<evidence type="ECO:0000256" key="1">
    <source>
        <dbReference type="SAM" id="MobiDB-lite"/>
    </source>
</evidence>
<evidence type="ECO:0000259" key="2">
    <source>
        <dbReference type="PROSITE" id="PS50942"/>
    </source>
</evidence>
<feature type="compositionally biased region" description="Polar residues" evidence="1">
    <location>
        <begin position="222"/>
        <end position="243"/>
    </location>
</feature>
<dbReference type="STRING" id="325452.A0A3R7GWX0"/>
<keyword evidence="5" id="KW-1185">Reference proteome</keyword>
<gene>
    <name evidence="3" type="ORF">BBI17_006549</name>
    <name evidence="4" type="ORF">BBO99_00006488</name>
</gene>
<dbReference type="GO" id="GO:0030125">
    <property type="term" value="C:clathrin vesicle coat"/>
    <property type="evidence" value="ECO:0007669"/>
    <property type="project" value="TreeGrafter"/>
</dbReference>
<dbReference type="SMART" id="SM00273">
    <property type="entry name" value="ENTH"/>
    <property type="match status" value="1"/>
</dbReference>
<evidence type="ECO:0000313" key="6">
    <source>
        <dbReference type="Proteomes" id="UP000285883"/>
    </source>
</evidence>
<dbReference type="EMBL" id="MBDN02000227">
    <property type="protein sequence ID" value="RLN77766.1"/>
    <property type="molecule type" value="Genomic_DNA"/>
</dbReference>
<dbReference type="CDD" id="cd03571">
    <property type="entry name" value="ENTH"/>
    <property type="match status" value="1"/>
</dbReference>
<evidence type="ECO:0000313" key="3">
    <source>
        <dbReference type="EMBL" id="RLN45894.1"/>
    </source>
</evidence>
<dbReference type="GO" id="GO:0005768">
    <property type="term" value="C:endosome"/>
    <property type="evidence" value="ECO:0007669"/>
    <property type="project" value="TreeGrafter"/>
</dbReference>
<dbReference type="Proteomes" id="UP000285624">
    <property type="component" value="Unassembled WGS sequence"/>
</dbReference>
<dbReference type="InterPro" id="IPR013809">
    <property type="entry name" value="ENTH"/>
</dbReference>
<feature type="compositionally biased region" description="Low complexity" evidence="1">
    <location>
        <begin position="257"/>
        <end position="274"/>
    </location>
</feature>
<dbReference type="InterPro" id="IPR008942">
    <property type="entry name" value="ENTH_VHS"/>
</dbReference>
<comment type="caution">
    <text evidence="3">The sequence shown here is derived from an EMBL/GenBank/DDBJ whole genome shotgun (WGS) entry which is preliminary data.</text>
</comment>
<evidence type="ECO:0000313" key="5">
    <source>
        <dbReference type="Proteomes" id="UP000285624"/>
    </source>
</evidence>
<feature type="region of interest" description="Disordered" evidence="1">
    <location>
        <begin position="201"/>
        <end position="311"/>
    </location>
</feature>
<name>A0A3R7GWX0_9STRA</name>
<dbReference type="SUPFAM" id="SSF48464">
    <property type="entry name" value="ENTH/VHS domain"/>
    <property type="match status" value="1"/>
</dbReference>
<feature type="region of interest" description="Disordered" evidence="1">
    <location>
        <begin position="394"/>
        <end position="432"/>
    </location>
</feature>
<dbReference type="EMBL" id="MAYM02000115">
    <property type="protein sequence ID" value="RLN45894.1"/>
    <property type="molecule type" value="Genomic_DNA"/>
</dbReference>
<proteinExistence type="predicted"/>
<accession>A0A3R7GWX0</accession>
<organism evidence="3 6">
    <name type="scientific">Phytophthora kernoviae</name>
    <dbReference type="NCBI Taxonomy" id="325452"/>
    <lineage>
        <taxon>Eukaryota</taxon>
        <taxon>Sar</taxon>
        <taxon>Stramenopiles</taxon>
        <taxon>Oomycota</taxon>
        <taxon>Peronosporomycetes</taxon>
        <taxon>Peronosporales</taxon>
        <taxon>Peronosporaceae</taxon>
        <taxon>Phytophthora</taxon>
    </lineage>
</organism>
<evidence type="ECO:0000313" key="4">
    <source>
        <dbReference type="EMBL" id="RLN77766.1"/>
    </source>
</evidence>
<sequence>MDRFALDKLKNVMDEAKSVVKAKMGTDVERKMEEALSNKNWGASSTLLNEISQLTYDYEAYGVVMRKIWEALDAEGRQWRAVYKALSLLEHLIKNGTERVIENARDHMFKLRHLSGFSYHDGTTDRGNGVRDKAKQLMMGPQQQVSFDAFGNNAVSGQAAAPQQFGTFPAAPAQQGFNAFGQQSNTSAPPAPAFNQQQQFGQFGGMQGGMQQPMQGGAHMQNTSQGQMASNPSQSQARTNTAPQEPEKKSNDAWGAGSSLFNLNNLESSSSSTGSGSGNRPGQQQSSSGRDSFSGLDTLAGMPSKPAMGGAGGMNPMGAGMGGMNYGGGMGMAQGGMNMQQPAYGQMQMGGGMPMGGMGGMGGMQPRPMMGGMGMQQPGMMGMQQPGMGMNQGGFGGMSVMQQQQQQQHQQQQQQQQQQRQQQAFSSFGNFS</sequence>
<dbReference type="Gene3D" id="1.25.40.90">
    <property type="match status" value="1"/>
</dbReference>
<feature type="compositionally biased region" description="Low complexity" evidence="1">
    <location>
        <begin position="209"/>
        <end position="221"/>
    </location>
</feature>
<feature type="domain" description="ENTH" evidence="2">
    <location>
        <begin position="20"/>
        <end position="151"/>
    </location>
</feature>
<dbReference type="AlphaFoldDB" id="A0A3R7GWX0"/>
<dbReference type="GO" id="GO:0005543">
    <property type="term" value="F:phospholipid binding"/>
    <property type="evidence" value="ECO:0007669"/>
    <property type="project" value="TreeGrafter"/>
</dbReference>
<dbReference type="Pfam" id="PF01417">
    <property type="entry name" value="ENTH"/>
    <property type="match status" value="1"/>
</dbReference>
<reference evidence="5 6" key="1">
    <citation type="submission" date="2018-07" db="EMBL/GenBank/DDBJ databases">
        <title>Genome sequencing of oomycete isolates from Chile give support for New Zealand origin for Phytophthora kernoviae and make available the first Nothophytophthora sp. genome.</title>
        <authorList>
            <person name="Studholme D.J."/>
            <person name="Sanfuentes E."/>
            <person name="Panda P."/>
            <person name="Hill R."/>
            <person name="Sambles C."/>
            <person name="Grant M."/>
            <person name="Williams N.M."/>
            <person name="Mcdougal R.L."/>
        </authorList>
    </citation>
    <scope>NUCLEOTIDE SEQUENCE [LARGE SCALE GENOMIC DNA]</scope>
    <source>
        <strain evidence="3">Chile2</strain>
        <strain evidence="4">Chile4</strain>
    </source>
</reference>
<dbReference type="GO" id="GO:0006897">
    <property type="term" value="P:endocytosis"/>
    <property type="evidence" value="ECO:0007669"/>
    <property type="project" value="TreeGrafter"/>
</dbReference>
<dbReference type="PANTHER" id="PTHR12276">
    <property type="entry name" value="EPSIN/ENT-RELATED"/>
    <property type="match status" value="1"/>
</dbReference>
<feature type="compositionally biased region" description="Polar residues" evidence="1">
    <location>
        <begin position="280"/>
        <end position="291"/>
    </location>
</feature>
<dbReference type="PANTHER" id="PTHR12276:SF45">
    <property type="entry name" value="CLATHRIN INTERACTOR 1"/>
    <property type="match status" value="1"/>
</dbReference>
<dbReference type="PROSITE" id="PS50942">
    <property type="entry name" value="ENTH"/>
    <property type="match status" value="1"/>
</dbReference>
<feature type="compositionally biased region" description="Low complexity" evidence="1">
    <location>
        <begin position="402"/>
        <end position="423"/>
    </location>
</feature>
<protein>
    <recommendedName>
        <fullName evidence="2">ENTH domain-containing protein</fullName>
    </recommendedName>
</protein>
<dbReference type="Proteomes" id="UP000285883">
    <property type="component" value="Unassembled WGS sequence"/>
</dbReference>
<dbReference type="GO" id="GO:0005886">
    <property type="term" value="C:plasma membrane"/>
    <property type="evidence" value="ECO:0007669"/>
    <property type="project" value="TreeGrafter"/>
</dbReference>